<dbReference type="eggNOG" id="COG4197">
    <property type="taxonomic scope" value="Bacteria"/>
</dbReference>
<dbReference type="AlphaFoldDB" id="Q9PG01"/>
<dbReference type="HOGENOM" id="CLU_173998_0_1_6"/>
<reference evidence="1 2" key="1">
    <citation type="journal article" date="2000" name="Nature">
        <title>The genome sequence of the plant pathogen Xylella fastidiosa.</title>
        <authorList>
            <person name="Simpson A.J."/>
            <person name="Reinach F.C."/>
            <person name="Arruda P."/>
            <person name="Abreu F.A."/>
            <person name="Acencio M."/>
            <person name="Alvarenga R."/>
            <person name="Alves L.M."/>
            <person name="Araya J.E."/>
            <person name="Baia G.S."/>
            <person name="Baptista C.S."/>
            <person name="Barros M.H."/>
            <person name="Bonaccorsi E.D."/>
            <person name="Bordin S."/>
            <person name="Bove J.M."/>
            <person name="Briones M.R."/>
            <person name="Bueno M.R."/>
            <person name="Camargo A.A."/>
            <person name="Camargo L.E."/>
            <person name="Carraro D.M."/>
            <person name="Carrer H."/>
            <person name="Colauto N.B."/>
            <person name="Colombo C."/>
            <person name="Costa F.F."/>
            <person name="Costa M.C."/>
            <person name="Costa-Neto C.M."/>
            <person name="Coutinho L.L."/>
            <person name="Cristofani M."/>
            <person name="Dias-Neto E."/>
            <person name="Docena C."/>
            <person name="El-Dorry H."/>
            <person name="Facincani A.P."/>
            <person name="Ferreira A.J."/>
            <person name="Ferreira V.C."/>
            <person name="Ferro J.A."/>
            <person name="Fraga J.S."/>
            <person name="Franca S.C."/>
            <person name="Franco M.C."/>
            <person name="Frohme M."/>
            <person name="Furlan L.R."/>
            <person name="Garnier M."/>
            <person name="Goldman G.H."/>
            <person name="Goldman M.H."/>
            <person name="Gomes S.L."/>
            <person name="Gruber A."/>
            <person name="Ho P.L."/>
            <person name="Hoheisel J.D."/>
            <person name="Junqueira M.L."/>
            <person name="Kemper E.L."/>
            <person name="Kitajima J.P."/>
            <person name="Krieger J.E."/>
            <person name="Kuramae E.E."/>
            <person name="Laigret F."/>
            <person name="Lambais M.R."/>
            <person name="Leite L.C."/>
            <person name="Lemos E.G."/>
            <person name="Lemos M.V."/>
            <person name="Lopes S.A."/>
            <person name="Lopes C.R."/>
            <person name="Machado J.A."/>
            <person name="Machado M.A."/>
            <person name="Madeira A.M."/>
            <person name="Madeira H.M."/>
            <person name="Marino C.L."/>
            <person name="Marques M.V."/>
            <person name="Martins E.A."/>
            <person name="Martins E.M."/>
            <person name="Matsukuma A.Y."/>
            <person name="Menck C.F."/>
            <person name="Miracca E.C."/>
            <person name="Miyaki C.Y."/>
            <person name="Monteriro-Vitorello C.B."/>
            <person name="Moon D.H."/>
            <person name="Nagai M.A."/>
            <person name="Nascimento A.L."/>
            <person name="Netto L.E."/>
            <person name="Nhani A.Jr."/>
            <person name="Nobrega F.G."/>
            <person name="Nunes L.R."/>
            <person name="Oliveira M.A."/>
            <person name="de Oliveira M.C."/>
            <person name="de Oliveira R.C."/>
            <person name="Palmieri D.A."/>
            <person name="Paris A."/>
            <person name="Peixoto B.R."/>
            <person name="Pereira G.A."/>
            <person name="Pereira H.A.Jr."/>
            <person name="Pesquero J.B."/>
            <person name="Quaggio R.B."/>
            <person name="Roberto P.G."/>
            <person name="Rodrigues V."/>
            <person name="de M Rosa A.J."/>
            <person name="de Rosa V.E.Jr."/>
            <person name="de Sa R.G."/>
            <person name="Santelli R.V."/>
            <person name="Sawasaki H.E."/>
            <person name="da Silva A.C."/>
            <person name="da Silva A.M."/>
            <person name="da Silva F.R."/>
            <person name="da Silva W.A.Jr."/>
            <person name="da Silveira J.F."/>
            <person name="Silvestri M.L."/>
            <person name="Siqueira W.J."/>
            <person name="de Souza A.A."/>
            <person name="de Souza A.P."/>
            <person name="Terenzi M.F."/>
            <person name="Truffi D."/>
            <person name="Tsai S.M."/>
            <person name="Tsuhako M.H."/>
            <person name="Vallada H."/>
            <person name="Van Sluys M.A."/>
            <person name="Verjovski-Almeida S."/>
            <person name="Vettore A.L."/>
            <person name="Zago M.A."/>
            <person name="Zatz M."/>
            <person name="Meidanis J."/>
            <person name="Setubal J.C."/>
        </authorList>
    </citation>
    <scope>NUCLEOTIDE SEQUENCE [LARGE SCALE GENOMIC DNA]</scope>
    <source>
        <strain evidence="1 2">9a5c</strain>
    </source>
</reference>
<evidence type="ECO:0000313" key="2">
    <source>
        <dbReference type="Proteomes" id="UP000000812"/>
    </source>
</evidence>
<dbReference type="InterPro" id="IPR010982">
    <property type="entry name" value="Lambda_DNA-bd_dom_sf"/>
</dbReference>
<proteinExistence type="predicted"/>
<dbReference type="Proteomes" id="UP000000812">
    <property type="component" value="Chromosome"/>
</dbReference>
<gene>
    <name evidence="1" type="ordered locus">XF_0501</name>
</gene>
<dbReference type="PIR" id="E82797">
    <property type="entry name" value="E82797"/>
</dbReference>
<dbReference type="KEGG" id="xfa:XF_0501"/>
<dbReference type="SUPFAM" id="SSF47413">
    <property type="entry name" value="lambda repressor-like DNA-binding domains"/>
    <property type="match status" value="1"/>
</dbReference>
<name>Q9PG01_XYLFA</name>
<protein>
    <recommendedName>
        <fullName evidence="3">Helix-turn-helix domain-containing protein</fullName>
    </recommendedName>
</protein>
<evidence type="ECO:0000313" key="1">
    <source>
        <dbReference type="EMBL" id="AAF83311.1"/>
    </source>
</evidence>
<dbReference type="InterPro" id="IPR001387">
    <property type="entry name" value="Cro/C1-type_HTH"/>
</dbReference>
<dbReference type="GO" id="GO:0003677">
    <property type="term" value="F:DNA binding"/>
    <property type="evidence" value="ECO:0007669"/>
    <property type="project" value="InterPro"/>
</dbReference>
<dbReference type="Pfam" id="PF15943">
    <property type="entry name" value="YdaS_toxin"/>
    <property type="match status" value="1"/>
</dbReference>
<dbReference type="CDD" id="cd00093">
    <property type="entry name" value="HTH_XRE"/>
    <property type="match status" value="1"/>
</dbReference>
<evidence type="ECO:0008006" key="3">
    <source>
        <dbReference type="Google" id="ProtNLM"/>
    </source>
</evidence>
<dbReference type="EMBL" id="AE003849">
    <property type="protein sequence ID" value="AAF83311.1"/>
    <property type="molecule type" value="Genomic_DNA"/>
</dbReference>
<accession>Q9PG01</accession>
<dbReference type="Gene3D" id="1.10.260.40">
    <property type="entry name" value="lambda repressor-like DNA-binding domains"/>
    <property type="match status" value="1"/>
</dbReference>
<dbReference type="InterPro" id="IPR031856">
    <property type="entry name" value="YdaS_toxin-like"/>
</dbReference>
<dbReference type="STRING" id="160492.XF_0501"/>
<sequence length="104" mass="10951">MPKNVCMNEPIAINVACQLVGGQSALAGLLGVSSPTVNQWCNGVRPVPAERCPSIERVTSGEVTCEELRPDVDWEYLRGTVAAGQAESDACITDHRPEASNAAA</sequence>
<organism evidence="1 2">
    <name type="scientific">Xylella fastidiosa (strain 9a5c)</name>
    <dbReference type="NCBI Taxonomy" id="160492"/>
    <lineage>
        <taxon>Bacteria</taxon>
        <taxon>Pseudomonadati</taxon>
        <taxon>Pseudomonadota</taxon>
        <taxon>Gammaproteobacteria</taxon>
        <taxon>Lysobacterales</taxon>
        <taxon>Lysobacteraceae</taxon>
        <taxon>Xylella</taxon>
    </lineage>
</organism>